<dbReference type="GO" id="GO:0004175">
    <property type="term" value="F:endopeptidase activity"/>
    <property type="evidence" value="ECO:0007669"/>
    <property type="project" value="UniProtKB-ARBA"/>
</dbReference>
<evidence type="ECO:0000256" key="4">
    <source>
        <dbReference type="ARBA" id="ARBA00023136"/>
    </source>
</evidence>
<dbReference type="PANTHER" id="PTHR36435:SF1">
    <property type="entry name" value="CAAX AMINO TERMINAL PROTEASE FAMILY PROTEIN"/>
    <property type="match status" value="1"/>
</dbReference>
<feature type="transmembrane region" description="Helical" evidence="5">
    <location>
        <begin position="746"/>
        <end position="769"/>
    </location>
</feature>
<feature type="domain" description="CAAX prenyl protease 2/Lysostaphin resistance protein A-like" evidence="6">
    <location>
        <begin position="607"/>
        <end position="692"/>
    </location>
</feature>
<feature type="transmembrane region" description="Helical" evidence="5">
    <location>
        <begin position="257"/>
        <end position="282"/>
    </location>
</feature>
<feature type="domain" description="ABC-2 type transporter transmembrane" evidence="7">
    <location>
        <begin position="30"/>
        <end position="415"/>
    </location>
</feature>
<evidence type="ECO:0000259" key="6">
    <source>
        <dbReference type="Pfam" id="PF02517"/>
    </source>
</evidence>
<feature type="transmembrane region" description="Helical" evidence="5">
    <location>
        <begin position="375"/>
        <end position="393"/>
    </location>
</feature>
<evidence type="ECO:0000256" key="3">
    <source>
        <dbReference type="ARBA" id="ARBA00022989"/>
    </source>
</evidence>
<reference evidence="8 9" key="1">
    <citation type="submission" date="2017-09" db="EMBL/GenBank/DDBJ databases">
        <title>High-quality draft genome sequence of Butyrivibrio fibrisolvens INBov1, isolated from cow rumen.</title>
        <authorList>
            <person name="Rodriguez Hernaez J."/>
            <person name="Rivarola M."/>
            <person name="Paniego N."/>
            <person name="Cravero S."/>
            <person name="Ceron Cucchi M."/>
            <person name="Martinez M.C."/>
        </authorList>
    </citation>
    <scope>NUCLEOTIDE SEQUENCE [LARGE SCALE GENOMIC DNA]</scope>
    <source>
        <strain evidence="8 9">INBov1</strain>
    </source>
</reference>
<dbReference type="RefSeq" id="WP_110072622.1">
    <property type="nucleotide sequence ID" value="NZ_CM009896.1"/>
</dbReference>
<comment type="subcellular location">
    <subcellularLocation>
        <location evidence="1">Membrane</location>
        <topology evidence="1">Multi-pass membrane protein</topology>
    </subcellularLocation>
</comment>
<organism evidence="8 9">
    <name type="scientific">Butyrivibrio fibrisolvens</name>
    <dbReference type="NCBI Taxonomy" id="831"/>
    <lineage>
        <taxon>Bacteria</taxon>
        <taxon>Bacillati</taxon>
        <taxon>Bacillota</taxon>
        <taxon>Clostridia</taxon>
        <taxon>Lachnospirales</taxon>
        <taxon>Lachnospiraceae</taxon>
        <taxon>Butyrivibrio</taxon>
    </lineage>
</organism>
<sequence length="775" mass="84964">MKNWLKICKFTLKQAIKGKKFIGSTVFVGIAFLIIAAVSNILISGALDDKDKASDLKAVYIVNETDLSLDIDSFEQKHQKDYPYLTISEVSGLSAEEAAKDVTALGDNEDTSIVLNIKESEESCDLTIYIPKESTVGSGDAKDFARDFSETVKNAKISSTDVSADKINMAVSDLNINEITINEPSEEEDYSFISYFAPMLVMMVLYFLVIFYGQSIGQIVSMEKTSKLMEYILTLSSPSAIIFGKVTAIFCEAVIQTAVWIVCAVTGLVISNVVITDVIGLSRVDIISVFMDMLPENGVSANFYFLLVLAVIALLCAFLFYCFVSALFASFAATAEELSQTTSMSFMTMLVGFLTSFYVPLFTENDPIGMTIIRIIPFTSAFVLPGDIVSARIGFIPFVLYLALLLLFTVLLAILTGRVYKNRLFKKGTKGIFAEIAGAITGKVKNKEDDLNEVLESQDSRSSKALMYGNLDNAKKAYTIIGFAILTFMLAANAIGGIIGDVLAKIISAKSNLELTDIYTDTTFLALTNIISIYGIACPLCALVAKFSNGSKYVIKGTISKNQYIRAICIMFPVTVLLANFSNYLAALLSGGEAENSMINTLISGDNILSMIMVSVLAPIFEELIYRKLIIDRTRRYGELTAITYSALAFGLFHCNIYQFFYAFALGLIFGYVYVRTGNILMTIVMHMIVNSSSAIMAPYMPVVYTYFIYVMIGLGIVSIIYTIIKKDVHLEKAPNEVPHKMLSGAAFKNSGSILFAIVCIYIMAYSLIASTLLG</sequence>
<keyword evidence="3 5" id="KW-1133">Transmembrane helix</keyword>
<feature type="transmembrane region" description="Helical" evidence="5">
    <location>
        <begin position="192"/>
        <end position="212"/>
    </location>
</feature>
<comment type="caution">
    <text evidence="8">The sequence shown here is derived from an EMBL/GenBank/DDBJ whole genome shotgun (WGS) entry which is preliminary data.</text>
</comment>
<feature type="transmembrane region" description="Helical" evidence="5">
    <location>
        <begin position="707"/>
        <end position="725"/>
    </location>
</feature>
<feature type="transmembrane region" description="Helical" evidence="5">
    <location>
        <begin position="232"/>
        <end position="251"/>
    </location>
</feature>
<feature type="transmembrane region" description="Helical" evidence="5">
    <location>
        <begin position="303"/>
        <end position="332"/>
    </location>
</feature>
<keyword evidence="2 5" id="KW-0812">Transmembrane</keyword>
<dbReference type="EMBL" id="NXNG01000001">
    <property type="protein sequence ID" value="PWT26977.1"/>
    <property type="molecule type" value="Genomic_DNA"/>
</dbReference>
<name>A0A317G0H1_BUTFI</name>
<proteinExistence type="predicted"/>
<dbReference type="Pfam" id="PF12698">
    <property type="entry name" value="ABC2_membrane_3"/>
    <property type="match status" value="1"/>
</dbReference>
<feature type="transmembrane region" description="Helical" evidence="5">
    <location>
        <begin position="564"/>
        <end position="587"/>
    </location>
</feature>
<keyword evidence="9" id="KW-1185">Reference proteome</keyword>
<feature type="transmembrane region" description="Helical" evidence="5">
    <location>
        <begin position="21"/>
        <end position="43"/>
    </location>
</feature>
<feature type="transmembrane region" description="Helical" evidence="5">
    <location>
        <begin position="344"/>
        <end position="363"/>
    </location>
</feature>
<evidence type="ECO:0000259" key="7">
    <source>
        <dbReference type="Pfam" id="PF12698"/>
    </source>
</evidence>
<keyword evidence="4 5" id="KW-0472">Membrane</keyword>
<dbReference type="Pfam" id="PF02517">
    <property type="entry name" value="Rce1-like"/>
    <property type="match status" value="1"/>
</dbReference>
<dbReference type="InterPro" id="IPR003675">
    <property type="entry name" value="Rce1/LyrA-like_dom"/>
</dbReference>
<dbReference type="Proteomes" id="UP000245488">
    <property type="component" value="Chromosome"/>
</dbReference>
<accession>A0A317G0H1</accession>
<feature type="transmembrane region" description="Helical" evidence="5">
    <location>
        <begin position="477"/>
        <end position="504"/>
    </location>
</feature>
<evidence type="ECO:0000313" key="8">
    <source>
        <dbReference type="EMBL" id="PWT26977.1"/>
    </source>
</evidence>
<feature type="transmembrane region" description="Helical" evidence="5">
    <location>
        <begin position="637"/>
        <end position="653"/>
    </location>
</feature>
<evidence type="ECO:0008006" key="10">
    <source>
        <dbReference type="Google" id="ProtNLM"/>
    </source>
</evidence>
<dbReference type="InterPro" id="IPR013525">
    <property type="entry name" value="ABC2_TM"/>
</dbReference>
<feature type="transmembrane region" description="Helical" evidence="5">
    <location>
        <begin position="524"/>
        <end position="544"/>
    </location>
</feature>
<dbReference type="AlphaFoldDB" id="A0A317G0H1"/>
<feature type="transmembrane region" description="Helical" evidence="5">
    <location>
        <begin position="399"/>
        <end position="420"/>
    </location>
</feature>
<gene>
    <name evidence="8" type="ORF">CPT75_07600</name>
</gene>
<dbReference type="GO" id="GO:0080120">
    <property type="term" value="P:CAAX-box protein maturation"/>
    <property type="evidence" value="ECO:0007669"/>
    <property type="project" value="UniProtKB-ARBA"/>
</dbReference>
<evidence type="ECO:0000313" key="9">
    <source>
        <dbReference type="Proteomes" id="UP000245488"/>
    </source>
</evidence>
<dbReference type="PANTHER" id="PTHR36435">
    <property type="entry name" value="SLR1288 PROTEIN"/>
    <property type="match status" value="1"/>
</dbReference>
<dbReference type="InterPro" id="IPR052710">
    <property type="entry name" value="CAAX_protease"/>
</dbReference>
<dbReference type="GO" id="GO:0140359">
    <property type="term" value="F:ABC-type transporter activity"/>
    <property type="evidence" value="ECO:0007669"/>
    <property type="project" value="InterPro"/>
</dbReference>
<dbReference type="GO" id="GO:0016020">
    <property type="term" value="C:membrane"/>
    <property type="evidence" value="ECO:0007669"/>
    <property type="project" value="UniProtKB-SubCell"/>
</dbReference>
<protein>
    <recommendedName>
        <fullName evidence="10">ABC-type Na+ efflux pump, permease component</fullName>
    </recommendedName>
</protein>
<evidence type="ECO:0000256" key="2">
    <source>
        <dbReference type="ARBA" id="ARBA00022692"/>
    </source>
</evidence>
<evidence type="ECO:0000256" key="5">
    <source>
        <dbReference type="SAM" id="Phobius"/>
    </source>
</evidence>
<evidence type="ECO:0000256" key="1">
    <source>
        <dbReference type="ARBA" id="ARBA00004141"/>
    </source>
</evidence>
<feature type="transmembrane region" description="Helical" evidence="5">
    <location>
        <begin position="607"/>
        <end position="625"/>
    </location>
</feature>